<dbReference type="Gene3D" id="2.30.110.10">
    <property type="entry name" value="Electron Transport, Fmn-binding Protein, Chain A"/>
    <property type="match status" value="1"/>
</dbReference>
<dbReference type="Proteomes" id="UP001147700">
    <property type="component" value="Unassembled WGS sequence"/>
</dbReference>
<dbReference type="EMBL" id="JAPCID010000029">
    <property type="protein sequence ID" value="MDA0139764.1"/>
    <property type="molecule type" value="Genomic_DNA"/>
</dbReference>
<gene>
    <name evidence="4" type="ORF">OJ962_19840</name>
</gene>
<keyword evidence="5" id="KW-1185">Reference proteome</keyword>
<dbReference type="InterPro" id="IPR012349">
    <property type="entry name" value="Split_barrel_FMN-bd"/>
</dbReference>
<keyword evidence="2" id="KW-0560">Oxidoreductase</keyword>
<dbReference type="InterPro" id="IPR050268">
    <property type="entry name" value="NADH-dep_flavin_reductase"/>
</dbReference>
<feature type="domain" description="Flavin reductase like" evidence="3">
    <location>
        <begin position="8"/>
        <end position="147"/>
    </location>
</feature>
<dbReference type="SUPFAM" id="SSF50475">
    <property type="entry name" value="FMN-binding split barrel"/>
    <property type="match status" value="1"/>
</dbReference>
<name>A0ABT4RMJ2_9ACTN</name>
<dbReference type="InterPro" id="IPR002563">
    <property type="entry name" value="Flavin_Rdtase-like_dom"/>
</dbReference>
<dbReference type="Pfam" id="PF01613">
    <property type="entry name" value="Flavin_Reduct"/>
    <property type="match status" value="1"/>
</dbReference>
<dbReference type="SMART" id="SM00903">
    <property type="entry name" value="Flavin_Reduct"/>
    <property type="match status" value="1"/>
</dbReference>
<protein>
    <submittedName>
        <fullName evidence="4">Flavin reductase family protein</fullName>
    </submittedName>
</protein>
<reference evidence="4" key="1">
    <citation type="submission" date="2022-10" db="EMBL/GenBank/DDBJ databases">
        <title>The WGS of Solirubrobacter sp. CPCC 204708.</title>
        <authorList>
            <person name="Jiang Z."/>
        </authorList>
    </citation>
    <scope>NUCLEOTIDE SEQUENCE</scope>
    <source>
        <strain evidence="4">CPCC 204708</strain>
    </source>
</reference>
<evidence type="ECO:0000313" key="4">
    <source>
        <dbReference type="EMBL" id="MDA0139764.1"/>
    </source>
</evidence>
<organism evidence="4 5">
    <name type="scientific">Solirubrobacter deserti</name>
    <dbReference type="NCBI Taxonomy" id="2282478"/>
    <lineage>
        <taxon>Bacteria</taxon>
        <taxon>Bacillati</taxon>
        <taxon>Actinomycetota</taxon>
        <taxon>Thermoleophilia</taxon>
        <taxon>Solirubrobacterales</taxon>
        <taxon>Solirubrobacteraceae</taxon>
        <taxon>Solirubrobacter</taxon>
    </lineage>
</organism>
<evidence type="ECO:0000256" key="2">
    <source>
        <dbReference type="ARBA" id="ARBA00023002"/>
    </source>
</evidence>
<accession>A0ABT4RMJ2</accession>
<dbReference type="RefSeq" id="WP_202954551.1">
    <property type="nucleotide sequence ID" value="NZ_JAPCID010000029.1"/>
</dbReference>
<evidence type="ECO:0000313" key="5">
    <source>
        <dbReference type="Proteomes" id="UP001147700"/>
    </source>
</evidence>
<evidence type="ECO:0000259" key="3">
    <source>
        <dbReference type="SMART" id="SM00903"/>
    </source>
</evidence>
<comment type="caution">
    <text evidence="4">The sequence shown here is derived from an EMBL/GenBank/DDBJ whole genome shotgun (WGS) entry which is preliminary data.</text>
</comment>
<dbReference type="PANTHER" id="PTHR30466">
    <property type="entry name" value="FLAVIN REDUCTASE"/>
    <property type="match status" value="1"/>
</dbReference>
<dbReference type="PANTHER" id="PTHR30466:SF11">
    <property type="entry name" value="FLAVIN-DEPENDENT MONOOXYGENASE, REDUCTASE SUBUNIT HSAB"/>
    <property type="match status" value="1"/>
</dbReference>
<sequence length="151" mass="15913">MRSFHSALNATVTGVTVVTTRVGGRPHGQTVTTLSSISDEPPQLLVAVSPELAAAIVERGAFAANVLGDDQARVAEAFRACDPEFLTRDWWPFGGGLPRLNGAAAWFECSLARVVPAGERVLVMGDVIRAARGSARPLAYVRRGYAAPLAA</sequence>
<comment type="similarity">
    <text evidence="1">Belongs to the non-flavoprotein flavin reductase family.</text>
</comment>
<evidence type="ECO:0000256" key="1">
    <source>
        <dbReference type="ARBA" id="ARBA00008898"/>
    </source>
</evidence>
<proteinExistence type="inferred from homology"/>